<sequence>MNNEKDQDEDLYSGLALSKEVDEAVFPILITILKREKIQYCQEFSQDLNQWAIENITKRQKIYHCIIKNRCSMLKKKRRILREQQMFSTKLKLMNLTQRITLQMNTKKLKKISSQKYHGIRRLQNYQNFYSPYSL</sequence>
<dbReference type="Proteomes" id="UP000683925">
    <property type="component" value="Unassembled WGS sequence"/>
</dbReference>
<protein>
    <submittedName>
        <fullName evidence="1">Uncharacterized protein</fullName>
    </submittedName>
</protein>
<accession>A0A8S1YLF3</accession>
<dbReference type="AlphaFoldDB" id="A0A8S1YLF3"/>
<proteinExistence type="predicted"/>
<organism evidence="1 2">
    <name type="scientific">Paramecium octaurelia</name>
    <dbReference type="NCBI Taxonomy" id="43137"/>
    <lineage>
        <taxon>Eukaryota</taxon>
        <taxon>Sar</taxon>
        <taxon>Alveolata</taxon>
        <taxon>Ciliophora</taxon>
        <taxon>Intramacronucleata</taxon>
        <taxon>Oligohymenophorea</taxon>
        <taxon>Peniculida</taxon>
        <taxon>Parameciidae</taxon>
        <taxon>Paramecium</taxon>
    </lineage>
</organism>
<evidence type="ECO:0000313" key="1">
    <source>
        <dbReference type="EMBL" id="CAD8215466.1"/>
    </source>
</evidence>
<dbReference type="EMBL" id="CAJJDP010000266">
    <property type="protein sequence ID" value="CAD8215466.1"/>
    <property type="molecule type" value="Genomic_DNA"/>
</dbReference>
<keyword evidence="2" id="KW-1185">Reference proteome</keyword>
<gene>
    <name evidence="1" type="ORF">POCTA_138.1.T2620003</name>
</gene>
<evidence type="ECO:0000313" key="2">
    <source>
        <dbReference type="Proteomes" id="UP000683925"/>
    </source>
</evidence>
<reference evidence="1" key="1">
    <citation type="submission" date="2021-01" db="EMBL/GenBank/DDBJ databases">
        <authorList>
            <consortium name="Genoscope - CEA"/>
            <person name="William W."/>
        </authorList>
    </citation>
    <scope>NUCLEOTIDE SEQUENCE</scope>
</reference>
<name>A0A8S1YLF3_PAROT</name>
<comment type="caution">
    <text evidence="1">The sequence shown here is derived from an EMBL/GenBank/DDBJ whole genome shotgun (WGS) entry which is preliminary data.</text>
</comment>